<proteinExistence type="predicted"/>
<dbReference type="Pfam" id="PF14214">
    <property type="entry name" value="Helitron_like_N"/>
    <property type="match status" value="1"/>
</dbReference>
<dbReference type="Proteomes" id="UP000707451">
    <property type="component" value="Unassembled WGS sequence"/>
</dbReference>
<feature type="region of interest" description="Disordered" evidence="1">
    <location>
        <begin position="1"/>
        <end position="81"/>
    </location>
</feature>
<evidence type="ECO:0000256" key="1">
    <source>
        <dbReference type="SAM" id="MobiDB-lite"/>
    </source>
</evidence>
<dbReference type="AlphaFoldDB" id="A0A9P7XTH9"/>
<feature type="compositionally biased region" description="Acidic residues" evidence="1">
    <location>
        <begin position="39"/>
        <end position="74"/>
    </location>
</feature>
<comment type="caution">
    <text evidence="3">The sequence shown here is derived from an EMBL/GenBank/DDBJ whole genome shotgun (WGS) entry which is preliminary data.</text>
</comment>
<feature type="compositionally biased region" description="Basic and acidic residues" evidence="1">
    <location>
        <begin position="8"/>
        <end position="38"/>
    </location>
</feature>
<feature type="domain" description="Helitron helicase-like" evidence="2">
    <location>
        <begin position="153"/>
        <end position="261"/>
    </location>
</feature>
<dbReference type="EMBL" id="JAHRHY010000009">
    <property type="protein sequence ID" value="KAG9066861.1"/>
    <property type="molecule type" value="Genomic_DNA"/>
</dbReference>
<dbReference type="Gene3D" id="3.40.50.300">
    <property type="entry name" value="P-loop containing nucleotide triphosphate hydrolases"/>
    <property type="match status" value="1"/>
</dbReference>
<evidence type="ECO:0000313" key="3">
    <source>
        <dbReference type="EMBL" id="KAG9066861.1"/>
    </source>
</evidence>
<dbReference type="Pfam" id="PF13604">
    <property type="entry name" value="AAA_30"/>
    <property type="match status" value="1"/>
</dbReference>
<reference evidence="3" key="1">
    <citation type="submission" date="2021-06" db="EMBL/GenBank/DDBJ databases">
        <title>Genome Sequence of Mortierella hyaline Strain SCG-10, a Cold-Adapted, Nitrate-Reducing Fungus Isolated from Soil in Minnesota, USA.</title>
        <authorList>
            <person name="Aldossari N."/>
        </authorList>
    </citation>
    <scope>NUCLEOTIDE SEQUENCE</scope>
    <source>
        <strain evidence="3">SCG-10</strain>
    </source>
</reference>
<accession>A0A9P7XTH9</accession>
<dbReference type="OrthoDB" id="2432913at2759"/>
<keyword evidence="4" id="KW-1185">Reference proteome</keyword>
<dbReference type="InterPro" id="IPR025476">
    <property type="entry name" value="Helitron_helicase-like"/>
</dbReference>
<gene>
    <name evidence="3" type="ORF">KI688_012773</name>
</gene>
<organism evidence="3 4">
    <name type="scientific">Linnemannia hyalina</name>
    <dbReference type="NCBI Taxonomy" id="64524"/>
    <lineage>
        <taxon>Eukaryota</taxon>
        <taxon>Fungi</taxon>
        <taxon>Fungi incertae sedis</taxon>
        <taxon>Mucoromycota</taxon>
        <taxon>Mortierellomycotina</taxon>
        <taxon>Mortierellomycetes</taxon>
        <taxon>Mortierellales</taxon>
        <taxon>Mortierellaceae</taxon>
        <taxon>Linnemannia</taxon>
    </lineage>
</organism>
<feature type="region of interest" description="Disordered" evidence="1">
    <location>
        <begin position="331"/>
        <end position="351"/>
    </location>
</feature>
<sequence>MGDNGTYRNDEFEGGGEEHVFSSEDERSESKSDDCTDDTRDDDDLADQEQLADSDYDEEDTDIESDISDSEDAQSQENTSKYSKSGIKNYAKFRLLSVDRRWGRNIKFILMMFDWIQKSSIFAYQRRLARFFTGGRLTRAEDVLDRSVGFEGLKYKSALFQKFSALFDEFGSPQLFGTFCCDDKSAGQVAVASHFGGPDANTHDDPVLFTMHWKRQWLRFWTFVTSTRKGREGWAMRKTGGIRAWCWVFELQDRGTPHTHFYEEGRYVLPRAEGEERVNGYNMDLLRFGRVNMDLQYNEGDRAKYYMCKYVTEQAGPKQVTIVTDKDKIDASAAGMSSSNEDRSSSNEDRSSKEYITHFHYRSVGVVEAVMDICGSQEGGPDFDGMTYREFFKFFRFGKRKAGPNYSLALEVLGRDRIEELAEDLLVVLDHGNVYENPVIEPAANLPKDIEWTEDQRNVLDMVRCRLQSRQDCLILVTGAAGTGKSTVLEEIHRIAKNERFEPLRLAPSGEAANVDSGVPFGGFPVILFGDFGQLGPVNKSLASTDWVWNSEVYQSFERVDLIQPCRQSGDVEFKSMLDDIRRGEVTVEQGYYLHDGQEKNAPSPSLPLPPNPSGSNLESNEDLGIIDDERLEGWKVRDNAQLDDVRNDVVSEEDARLKGWDVGTSSKFDEARNEVISADKTTPKNGAFREDMFNFRSKKRTYSDSSNA</sequence>
<feature type="region of interest" description="Disordered" evidence="1">
    <location>
        <begin position="596"/>
        <end position="621"/>
    </location>
</feature>
<dbReference type="SUPFAM" id="SSF52540">
    <property type="entry name" value="P-loop containing nucleoside triphosphate hydrolases"/>
    <property type="match status" value="1"/>
</dbReference>
<protein>
    <recommendedName>
        <fullName evidence="2">Helitron helicase-like domain-containing protein</fullName>
    </recommendedName>
</protein>
<dbReference type="InterPro" id="IPR027417">
    <property type="entry name" value="P-loop_NTPase"/>
</dbReference>
<name>A0A9P7XTH9_9FUNG</name>
<evidence type="ECO:0000259" key="2">
    <source>
        <dbReference type="Pfam" id="PF14214"/>
    </source>
</evidence>
<evidence type="ECO:0000313" key="4">
    <source>
        <dbReference type="Proteomes" id="UP000707451"/>
    </source>
</evidence>
<feature type="compositionally biased region" description="Basic and acidic residues" evidence="1">
    <location>
        <begin position="340"/>
        <end position="351"/>
    </location>
</feature>